<dbReference type="EMBL" id="FOFR01000028">
    <property type="protein sequence ID" value="SES25874.1"/>
    <property type="molecule type" value="Genomic_DNA"/>
</dbReference>
<dbReference type="AlphaFoldDB" id="A0A1H9VWL4"/>
<dbReference type="GO" id="GO:0016740">
    <property type="term" value="F:transferase activity"/>
    <property type="evidence" value="ECO:0007669"/>
    <property type="project" value="UniProtKB-KW"/>
</dbReference>
<proteinExistence type="inferred from homology"/>
<dbReference type="PANTHER" id="PTHR11895">
    <property type="entry name" value="TRANSAMIDASE"/>
    <property type="match status" value="1"/>
</dbReference>
<dbReference type="PANTHER" id="PTHR11895:SF7">
    <property type="entry name" value="GLUTAMYL-TRNA(GLN) AMIDOTRANSFERASE SUBUNIT A, MITOCHONDRIAL"/>
    <property type="match status" value="1"/>
</dbReference>
<reference evidence="4" key="1">
    <citation type="submission" date="2016-10" db="EMBL/GenBank/DDBJ databases">
        <authorList>
            <person name="Varghese N."/>
            <person name="Submissions S."/>
        </authorList>
    </citation>
    <scope>NUCLEOTIDE SEQUENCE [LARGE SCALE GENOMIC DNA]</scope>
    <source>
        <strain evidence="4">CGMCC 4.3525</strain>
    </source>
</reference>
<sequence length="506" mass="53767">MAVAPSLGRVNSYVDRVDFDEYRKYDATGLARLVADRQVSAAELLAVARERAEAVNPKLNAIVRDVPAEPSDDLTGPFAGVPFLIKDLGQDYAGLPTSNGSRSLMAHRATEHSTVVRRWLDAGLVIFGKTNLPEFGAKAISESVAWGPARNPWDLSRTPGGSSGGSAAAVAAGIVPCAGANDGGGSTRIPAACCGLVGLKPGRGLTPFGPESAEMMHGAAVQGVVSRTVRDTAAMLDVICGGEPSGPYSPAMPGSSFASCAGAPVGKLRIGFRVPSAITPDPHPEAVRAVENAVRVLTGLGHHVEELPRAPFDDAALAKDFLLTWFVSLAWKVADARRLTKAPDAAFERDTLLMAALGRATSSVEYVDAVHRRHEHTRRLSAFFESYDLLLTPTLATPPPKIGAFDLPVSLRRATDVLLRTRTARFLRHTKVVDDMIRDNLGWVPYTQLANITGRPAISLPLHRTADGLPLGVQFVAPLAGESLLIRLAAQLEEAAPWAYHLPVMS</sequence>
<dbReference type="InterPro" id="IPR000120">
    <property type="entry name" value="Amidase"/>
</dbReference>
<evidence type="ECO:0000313" key="4">
    <source>
        <dbReference type="Proteomes" id="UP000199352"/>
    </source>
</evidence>
<dbReference type="SUPFAM" id="SSF75304">
    <property type="entry name" value="Amidase signature (AS) enzymes"/>
    <property type="match status" value="1"/>
</dbReference>
<evidence type="ECO:0000259" key="2">
    <source>
        <dbReference type="Pfam" id="PF01425"/>
    </source>
</evidence>
<gene>
    <name evidence="3" type="ORF">SAMN05216188_12866</name>
</gene>
<dbReference type="Proteomes" id="UP000199352">
    <property type="component" value="Unassembled WGS sequence"/>
</dbReference>
<feature type="domain" description="Amidase" evidence="2">
    <location>
        <begin position="49"/>
        <end position="485"/>
    </location>
</feature>
<evidence type="ECO:0000256" key="1">
    <source>
        <dbReference type="ARBA" id="ARBA00009199"/>
    </source>
</evidence>
<organism evidence="3 4">
    <name type="scientific">Lentzea xinjiangensis</name>
    <dbReference type="NCBI Taxonomy" id="402600"/>
    <lineage>
        <taxon>Bacteria</taxon>
        <taxon>Bacillati</taxon>
        <taxon>Actinomycetota</taxon>
        <taxon>Actinomycetes</taxon>
        <taxon>Pseudonocardiales</taxon>
        <taxon>Pseudonocardiaceae</taxon>
        <taxon>Lentzea</taxon>
    </lineage>
</organism>
<comment type="similarity">
    <text evidence="1">Belongs to the amidase family.</text>
</comment>
<dbReference type="Pfam" id="PF01425">
    <property type="entry name" value="Amidase"/>
    <property type="match status" value="1"/>
</dbReference>
<dbReference type="STRING" id="402600.SAMN05216188_12866"/>
<keyword evidence="4" id="KW-1185">Reference proteome</keyword>
<dbReference type="InterPro" id="IPR036928">
    <property type="entry name" value="AS_sf"/>
</dbReference>
<keyword evidence="3" id="KW-0808">Transferase</keyword>
<evidence type="ECO:0000313" key="3">
    <source>
        <dbReference type="EMBL" id="SES25874.1"/>
    </source>
</evidence>
<dbReference type="Gene3D" id="3.90.1300.10">
    <property type="entry name" value="Amidase signature (AS) domain"/>
    <property type="match status" value="1"/>
</dbReference>
<dbReference type="InterPro" id="IPR023631">
    <property type="entry name" value="Amidase_dom"/>
</dbReference>
<name>A0A1H9VWL4_9PSEU</name>
<protein>
    <submittedName>
        <fullName evidence="3">Asp-tRNAAsn/Glu-tRNAGln amidotransferase A subunit</fullName>
    </submittedName>
</protein>
<accession>A0A1H9VWL4</accession>